<dbReference type="RefSeq" id="WP_161111439.1">
    <property type="nucleotide sequence ID" value="NZ_WWHY01000001.1"/>
</dbReference>
<keyword evidence="1" id="KW-1133">Transmembrane helix</keyword>
<reference evidence="2 3" key="1">
    <citation type="journal article" date="2019" name="Nat. Commun.">
        <title>The antimicrobial potential of Streptomyces from insect microbiomes.</title>
        <authorList>
            <person name="Chevrette M.G."/>
            <person name="Carlson C.M."/>
            <person name="Ortega H.E."/>
            <person name="Thomas C."/>
            <person name="Ananiev G.E."/>
            <person name="Barns K.J."/>
            <person name="Book A.J."/>
            <person name="Cagnazzo J."/>
            <person name="Carlos C."/>
            <person name="Flanigan W."/>
            <person name="Grubbs K.J."/>
            <person name="Horn H.A."/>
            <person name="Hoffmann F.M."/>
            <person name="Klassen J.L."/>
            <person name="Knack J.J."/>
            <person name="Lewin G.R."/>
            <person name="McDonald B.R."/>
            <person name="Muller L."/>
            <person name="Melo W.G.P."/>
            <person name="Pinto-Tomas A.A."/>
            <person name="Schmitz A."/>
            <person name="Wendt-Pienkowski E."/>
            <person name="Wildman S."/>
            <person name="Zhao M."/>
            <person name="Zhang F."/>
            <person name="Bugni T.S."/>
            <person name="Andes D.R."/>
            <person name="Pupo M.T."/>
            <person name="Currie C.R."/>
        </authorList>
    </citation>
    <scope>NUCLEOTIDE SEQUENCE [LARGE SCALE GENOMIC DNA]</scope>
    <source>
        <strain evidence="2 3">SID5840</strain>
    </source>
</reference>
<dbReference type="EMBL" id="WWHY01000001">
    <property type="protein sequence ID" value="MYR34162.1"/>
    <property type="molecule type" value="Genomic_DNA"/>
</dbReference>
<evidence type="ECO:0008006" key="4">
    <source>
        <dbReference type="Google" id="ProtNLM"/>
    </source>
</evidence>
<feature type="transmembrane region" description="Helical" evidence="1">
    <location>
        <begin position="68"/>
        <end position="87"/>
    </location>
</feature>
<name>A0A7K2IW16_9ACTN</name>
<dbReference type="Proteomes" id="UP000467124">
    <property type="component" value="Unassembled WGS sequence"/>
</dbReference>
<proteinExistence type="predicted"/>
<dbReference type="AlphaFoldDB" id="A0A7K2IW16"/>
<comment type="caution">
    <text evidence="2">The sequence shown here is derived from an EMBL/GenBank/DDBJ whole genome shotgun (WGS) entry which is preliminary data.</text>
</comment>
<evidence type="ECO:0000256" key="1">
    <source>
        <dbReference type="SAM" id="Phobius"/>
    </source>
</evidence>
<evidence type="ECO:0000313" key="3">
    <source>
        <dbReference type="Proteomes" id="UP000467124"/>
    </source>
</evidence>
<keyword evidence="1" id="KW-0812">Transmembrane</keyword>
<protein>
    <recommendedName>
        <fullName evidence="4">DUF3592 domain-containing protein</fullName>
    </recommendedName>
</protein>
<accession>A0A7K2IW16</accession>
<keyword evidence="1" id="KW-0472">Membrane</keyword>
<sequence length="286" mass="31581">MSTVDPAAAREARLRRLVGSPKALILTLVGGLTLVLAGGAVGYAVSAIMDRVRVSTVNSVFSDTESTMAYWVTPIAAIGSIIGFLAYSHWSHRYSGGRSIHPRPVTLWFLGIAVTMWWATTYLWAPVDMVGTAIDPVFGEHEAWGTGAWFSYAMRWWAPGLATIVFVLSLVLGFLSRVRERRGRELLGRLLREGTRTTGEVTELTLPVSNDSGPSVTHWTFSFTDLRGQRRWVQRIQRLPRSRVLSIGGPVTVLYDPSRPHDTSRIFVALEGGDRAEDYLGPGLRP</sequence>
<evidence type="ECO:0000313" key="2">
    <source>
        <dbReference type="EMBL" id="MYR34162.1"/>
    </source>
</evidence>
<feature type="transmembrane region" description="Helical" evidence="1">
    <location>
        <begin position="23"/>
        <end position="48"/>
    </location>
</feature>
<gene>
    <name evidence="2" type="ORF">GTW20_18350</name>
</gene>
<feature type="transmembrane region" description="Helical" evidence="1">
    <location>
        <begin position="156"/>
        <end position="175"/>
    </location>
</feature>
<feature type="transmembrane region" description="Helical" evidence="1">
    <location>
        <begin position="107"/>
        <end position="125"/>
    </location>
</feature>
<organism evidence="2 3">
    <name type="scientific">Nocardiopsis alba</name>
    <dbReference type="NCBI Taxonomy" id="53437"/>
    <lineage>
        <taxon>Bacteria</taxon>
        <taxon>Bacillati</taxon>
        <taxon>Actinomycetota</taxon>
        <taxon>Actinomycetes</taxon>
        <taxon>Streptosporangiales</taxon>
        <taxon>Nocardiopsidaceae</taxon>
        <taxon>Nocardiopsis</taxon>
    </lineage>
</organism>